<evidence type="ECO:0000256" key="1">
    <source>
        <dbReference type="RuleBase" id="RU363082"/>
    </source>
</evidence>
<dbReference type="Pfam" id="PF05768">
    <property type="entry name" value="Glrx-like"/>
    <property type="match status" value="1"/>
</dbReference>
<gene>
    <name evidence="2" type="ORF">WICMUC_003052</name>
</gene>
<dbReference type="Proteomes" id="UP000769528">
    <property type="component" value="Unassembled WGS sequence"/>
</dbReference>
<dbReference type="PANTHER" id="PTHR33558:SF1">
    <property type="entry name" value="GLUTAREDOXIN-LIKE PROTEIN C5ORF63 HOMOLOG"/>
    <property type="match status" value="1"/>
</dbReference>
<protein>
    <recommendedName>
        <fullName evidence="1">Glutaredoxin-like protein</fullName>
    </recommendedName>
</protein>
<dbReference type="OrthoDB" id="429967at2759"/>
<dbReference type="PANTHER" id="PTHR33558">
    <property type="entry name" value="GLUTAREDOXIN-LIKE PROTEIN C5ORF63 HOMOLOG"/>
    <property type="match status" value="1"/>
</dbReference>
<dbReference type="AlphaFoldDB" id="A0A9P8PPA8"/>
<comment type="caution">
    <text evidence="2">The sequence shown here is derived from an EMBL/GenBank/DDBJ whole genome shotgun (WGS) entry which is preliminary data.</text>
</comment>
<name>A0A9P8PPA8_9ASCO</name>
<keyword evidence="3" id="KW-1185">Reference proteome</keyword>
<dbReference type="EMBL" id="JAEUBF010000796">
    <property type="protein sequence ID" value="KAH3674849.1"/>
    <property type="molecule type" value="Genomic_DNA"/>
</dbReference>
<reference evidence="2" key="1">
    <citation type="journal article" date="2021" name="Open Biol.">
        <title>Shared evolutionary footprints suggest mitochondrial oxidative damage underlies multiple complex I losses in fungi.</title>
        <authorList>
            <person name="Schikora-Tamarit M.A."/>
            <person name="Marcet-Houben M."/>
            <person name="Nosek J."/>
            <person name="Gabaldon T."/>
        </authorList>
    </citation>
    <scope>NUCLEOTIDE SEQUENCE</scope>
    <source>
        <strain evidence="2">CBS6341</strain>
    </source>
</reference>
<keyword evidence="1" id="KW-0249">Electron transport</keyword>
<dbReference type="SUPFAM" id="SSF52833">
    <property type="entry name" value="Thioredoxin-like"/>
    <property type="match status" value="1"/>
</dbReference>
<proteinExistence type="inferred from homology"/>
<dbReference type="InterPro" id="IPR052565">
    <property type="entry name" value="Glutaredoxin-like_YDR286C"/>
</dbReference>
<dbReference type="Gene3D" id="3.40.30.10">
    <property type="entry name" value="Glutaredoxin"/>
    <property type="match status" value="1"/>
</dbReference>
<sequence>MMSRIVSFSSRITRINKVRGFASSSVIFSQKDPIWLTLYAKQGCSLCDKAKEVLQQVRKDPSMTQKIKYQYVDITDPNNDQWWDAYCFDVPVLHVDRYNQKESIKFMHRLNAEKIIEEIEKY</sequence>
<accession>A0A9P8PPA8</accession>
<keyword evidence="1" id="KW-0813">Transport</keyword>
<organism evidence="2 3">
    <name type="scientific">Wickerhamomyces mucosus</name>
    <dbReference type="NCBI Taxonomy" id="1378264"/>
    <lineage>
        <taxon>Eukaryota</taxon>
        <taxon>Fungi</taxon>
        <taxon>Dikarya</taxon>
        <taxon>Ascomycota</taxon>
        <taxon>Saccharomycotina</taxon>
        <taxon>Saccharomycetes</taxon>
        <taxon>Phaffomycetales</taxon>
        <taxon>Wickerhamomycetaceae</taxon>
        <taxon>Wickerhamomyces</taxon>
    </lineage>
</organism>
<dbReference type="InterPro" id="IPR036249">
    <property type="entry name" value="Thioredoxin-like_sf"/>
</dbReference>
<evidence type="ECO:0000313" key="2">
    <source>
        <dbReference type="EMBL" id="KAH3674849.1"/>
    </source>
</evidence>
<reference evidence="2" key="2">
    <citation type="submission" date="2021-01" db="EMBL/GenBank/DDBJ databases">
        <authorList>
            <person name="Schikora-Tamarit M.A."/>
        </authorList>
    </citation>
    <scope>NUCLEOTIDE SEQUENCE</scope>
    <source>
        <strain evidence="2">CBS6341</strain>
    </source>
</reference>
<evidence type="ECO:0000313" key="3">
    <source>
        <dbReference type="Proteomes" id="UP000769528"/>
    </source>
</evidence>
<comment type="similarity">
    <text evidence="1">Belongs to the glutaredoxin family.</text>
</comment>
<dbReference type="InterPro" id="IPR008554">
    <property type="entry name" value="Glutaredoxin-like"/>
</dbReference>